<dbReference type="OrthoDB" id="9801127at2"/>
<comment type="caution">
    <text evidence="10">The sequence shown here is derived from an EMBL/GenBank/DDBJ whole genome shotgun (WGS) entry which is preliminary data.</text>
</comment>
<comment type="similarity">
    <text evidence="1 9">Belongs to the Fur family.</text>
</comment>
<comment type="subunit">
    <text evidence="9">Homodimer.</text>
</comment>
<feature type="binding site" evidence="7">
    <location>
        <position position="157"/>
    </location>
    <ligand>
        <name>Zn(2+)</name>
        <dbReference type="ChEBI" id="CHEBI:29105"/>
    </ligand>
</feature>
<dbReference type="GO" id="GO:1900376">
    <property type="term" value="P:regulation of secondary metabolite biosynthetic process"/>
    <property type="evidence" value="ECO:0007669"/>
    <property type="project" value="TreeGrafter"/>
</dbReference>
<dbReference type="GO" id="GO:0008270">
    <property type="term" value="F:zinc ion binding"/>
    <property type="evidence" value="ECO:0007669"/>
    <property type="project" value="TreeGrafter"/>
</dbReference>
<evidence type="ECO:0000256" key="7">
    <source>
        <dbReference type="PIRSR" id="PIRSR602481-1"/>
    </source>
</evidence>
<keyword evidence="3 7" id="KW-0862">Zinc</keyword>
<keyword evidence="8 9" id="KW-0408">Iron</keyword>
<dbReference type="RefSeq" id="WP_024461897.1">
    <property type="nucleotide sequence ID" value="NZ_RJUK01000003.1"/>
</dbReference>
<feature type="binding site" evidence="8">
    <location>
        <position position="146"/>
    </location>
    <ligand>
        <name>Fe cation</name>
        <dbReference type="ChEBI" id="CHEBI:24875"/>
    </ligand>
</feature>
<comment type="subcellular location">
    <subcellularLocation>
        <location evidence="9">Cytoplasm</location>
    </subcellularLocation>
</comment>
<dbReference type="InterPro" id="IPR036390">
    <property type="entry name" value="WH_DNA-bd_sf"/>
</dbReference>
<evidence type="ECO:0000256" key="2">
    <source>
        <dbReference type="ARBA" id="ARBA00022491"/>
    </source>
</evidence>
<dbReference type="GO" id="GO:0003700">
    <property type="term" value="F:DNA-binding transcription factor activity"/>
    <property type="evidence" value="ECO:0007669"/>
    <property type="project" value="UniProtKB-UniRule"/>
</dbReference>
<reference evidence="10 11" key="1">
    <citation type="submission" date="2018-11" db="EMBL/GenBank/DDBJ databases">
        <title>Genomic Encyclopedia of Type Strains, Phase IV (KMG-IV): sequencing the most valuable type-strain genomes for metagenomic binning, comparative biology and taxonomic classification.</title>
        <authorList>
            <person name="Goeker M."/>
        </authorList>
    </citation>
    <scope>NUCLEOTIDE SEQUENCE [LARGE SCALE GENOMIC DNA]</scope>
    <source>
        <strain evidence="10 11">DSM 16974</strain>
    </source>
</reference>
<dbReference type="GO" id="GO:0000976">
    <property type="term" value="F:transcription cis-regulatory region binding"/>
    <property type="evidence" value="ECO:0007669"/>
    <property type="project" value="TreeGrafter"/>
</dbReference>
<dbReference type="InterPro" id="IPR043135">
    <property type="entry name" value="Fur_C"/>
</dbReference>
<keyword evidence="9" id="KW-0963">Cytoplasm</keyword>
<dbReference type="GO" id="GO:0045892">
    <property type="term" value="P:negative regulation of DNA-templated transcription"/>
    <property type="evidence" value="ECO:0007669"/>
    <property type="project" value="TreeGrafter"/>
</dbReference>
<evidence type="ECO:0000313" key="11">
    <source>
        <dbReference type="Proteomes" id="UP000273643"/>
    </source>
</evidence>
<gene>
    <name evidence="9" type="primary">fur</name>
    <name evidence="10" type="ORF">EDC38_3085</name>
</gene>
<dbReference type="PANTHER" id="PTHR33202">
    <property type="entry name" value="ZINC UPTAKE REGULATION PROTEIN"/>
    <property type="match status" value="1"/>
</dbReference>
<evidence type="ECO:0000256" key="6">
    <source>
        <dbReference type="ARBA" id="ARBA00023163"/>
    </source>
</evidence>
<keyword evidence="4 9" id="KW-0805">Transcription regulation</keyword>
<comment type="cofactor">
    <cofactor evidence="7">
        <name>Zn(2+)</name>
        <dbReference type="ChEBI" id="CHEBI:29105"/>
    </cofactor>
    <text evidence="7">Binds 1 zinc ion per subunit.</text>
</comment>
<keyword evidence="7 9" id="KW-0479">Metal-binding</keyword>
<feature type="binding site" evidence="7">
    <location>
        <position position="117"/>
    </location>
    <ligand>
        <name>Zn(2+)</name>
        <dbReference type="ChEBI" id="CHEBI:29105"/>
    </ligand>
</feature>
<organism evidence="10 11">
    <name type="scientific">Marinimicrobium koreense</name>
    <dbReference type="NCBI Taxonomy" id="306545"/>
    <lineage>
        <taxon>Bacteria</taxon>
        <taxon>Pseudomonadati</taxon>
        <taxon>Pseudomonadota</taxon>
        <taxon>Gammaproteobacteria</taxon>
        <taxon>Cellvibrionales</taxon>
        <taxon>Cellvibrionaceae</taxon>
        <taxon>Marinimicrobium</taxon>
    </lineage>
</organism>
<dbReference type="InterPro" id="IPR002481">
    <property type="entry name" value="FUR"/>
</dbReference>
<comment type="cofactor">
    <cofactor evidence="8">
        <name>Mn(2+)</name>
        <dbReference type="ChEBI" id="CHEBI:29035"/>
    </cofactor>
    <cofactor evidence="8">
        <name>Fe(2+)</name>
        <dbReference type="ChEBI" id="CHEBI:29033"/>
    </cofactor>
    <text evidence="8">Binds 1 Mn(2+) or Fe(2+) ion per subunit.</text>
</comment>
<evidence type="ECO:0000256" key="3">
    <source>
        <dbReference type="ARBA" id="ARBA00022833"/>
    </source>
</evidence>
<evidence type="ECO:0000313" key="10">
    <source>
        <dbReference type="EMBL" id="ROQ18111.1"/>
    </source>
</evidence>
<sequence>MTDTPIAFRHHNHGHCVRSALASARSLCAERGARLTPLREQVLELVWQSHKPLGAYQLMDQLAEASTRRVAPPTVYRALDFLLEQGLIHRINGLNAYVGCPSPEHRHPSHFLLCRACGVAVEMESNAITDAIQANADNAGFQLEGHSLEVTGLCPDCREHAHE</sequence>
<keyword evidence="6 9" id="KW-0804">Transcription</keyword>
<dbReference type="AlphaFoldDB" id="A0A3N1NRR1"/>
<dbReference type="CDD" id="cd07153">
    <property type="entry name" value="Fur_like"/>
    <property type="match status" value="1"/>
</dbReference>
<feature type="binding site" evidence="7">
    <location>
        <position position="154"/>
    </location>
    <ligand>
        <name>Zn(2+)</name>
        <dbReference type="ChEBI" id="CHEBI:29105"/>
    </ligand>
</feature>
<evidence type="ECO:0000256" key="1">
    <source>
        <dbReference type="ARBA" id="ARBA00007957"/>
    </source>
</evidence>
<dbReference type="Gene3D" id="1.10.10.10">
    <property type="entry name" value="Winged helix-like DNA-binding domain superfamily/Winged helix DNA-binding domain"/>
    <property type="match status" value="1"/>
</dbReference>
<protein>
    <recommendedName>
        <fullName evidence="9">Ferric uptake regulation protein</fullName>
    </recommendedName>
</protein>
<feature type="binding site" evidence="7">
    <location>
        <position position="114"/>
    </location>
    <ligand>
        <name>Zn(2+)</name>
        <dbReference type="ChEBI" id="CHEBI:29105"/>
    </ligand>
</feature>
<name>A0A3N1NRR1_9GAMM</name>
<dbReference type="SUPFAM" id="SSF46785">
    <property type="entry name" value="Winged helix' DNA-binding domain"/>
    <property type="match status" value="1"/>
</dbReference>
<keyword evidence="5 9" id="KW-0238">DNA-binding</keyword>
<keyword evidence="2 9" id="KW-0678">Repressor</keyword>
<evidence type="ECO:0000256" key="9">
    <source>
        <dbReference type="RuleBase" id="RU364037"/>
    </source>
</evidence>
<dbReference type="Gene3D" id="3.30.1490.190">
    <property type="match status" value="1"/>
</dbReference>
<dbReference type="EMBL" id="RJUK01000003">
    <property type="protein sequence ID" value="ROQ18111.1"/>
    <property type="molecule type" value="Genomic_DNA"/>
</dbReference>
<evidence type="ECO:0000256" key="5">
    <source>
        <dbReference type="ARBA" id="ARBA00023125"/>
    </source>
</evidence>
<dbReference type="InterPro" id="IPR036388">
    <property type="entry name" value="WH-like_DNA-bd_sf"/>
</dbReference>
<keyword evidence="11" id="KW-1185">Reference proteome</keyword>
<accession>A0A3N1NRR1</accession>
<dbReference type="Pfam" id="PF01475">
    <property type="entry name" value="FUR"/>
    <property type="match status" value="1"/>
</dbReference>
<proteinExistence type="inferred from homology"/>
<dbReference type="GO" id="GO:0005829">
    <property type="term" value="C:cytosol"/>
    <property type="evidence" value="ECO:0007669"/>
    <property type="project" value="TreeGrafter"/>
</dbReference>
<dbReference type="Proteomes" id="UP000273643">
    <property type="component" value="Unassembled WGS sequence"/>
</dbReference>
<dbReference type="PANTHER" id="PTHR33202:SF6">
    <property type="entry name" value="ZINC UPTAKE REGULATION PROTEIN"/>
    <property type="match status" value="1"/>
</dbReference>
<evidence type="ECO:0000256" key="8">
    <source>
        <dbReference type="PIRSR" id="PIRSR602481-2"/>
    </source>
</evidence>
<evidence type="ECO:0000256" key="4">
    <source>
        <dbReference type="ARBA" id="ARBA00023015"/>
    </source>
</evidence>